<keyword evidence="1" id="KW-0812">Transmembrane</keyword>
<keyword evidence="4" id="KW-1185">Reference proteome</keyword>
<keyword evidence="2" id="KW-0732">Signal</keyword>
<keyword evidence="1" id="KW-1133">Transmembrane helix</keyword>
<sequence>MKKLFYVVPAAILVCCFYGCATIVSKSNYPVSVSTDPDKASVVIVDEHDIPLFTGKSPMAVKLKAGRGYFARSSYKIKVSKEGYETQVIPVKFSLKGWYFGNLLFGGIIGFLVVDPLTGAMWKIDQDYFVANLEKSGTKQGTEVALHVKLLSEVTPSEREAMVRLR</sequence>
<dbReference type="RefSeq" id="WP_129002922.1">
    <property type="nucleotide sequence ID" value="NZ_SDHZ01000001.1"/>
</dbReference>
<dbReference type="OrthoDB" id="1524740at2"/>
<organism evidence="3 4">
    <name type="scientific">Filimonas effusa</name>
    <dbReference type="NCBI Taxonomy" id="2508721"/>
    <lineage>
        <taxon>Bacteria</taxon>
        <taxon>Pseudomonadati</taxon>
        <taxon>Bacteroidota</taxon>
        <taxon>Chitinophagia</taxon>
        <taxon>Chitinophagales</taxon>
        <taxon>Chitinophagaceae</taxon>
        <taxon>Filimonas</taxon>
    </lineage>
</organism>
<proteinExistence type="predicted"/>
<dbReference type="AlphaFoldDB" id="A0A4Q1DCJ9"/>
<evidence type="ECO:0000313" key="3">
    <source>
        <dbReference type="EMBL" id="RXK87172.1"/>
    </source>
</evidence>
<dbReference type="EMBL" id="SDHZ01000001">
    <property type="protein sequence ID" value="RXK87172.1"/>
    <property type="molecule type" value="Genomic_DNA"/>
</dbReference>
<keyword evidence="1" id="KW-0472">Membrane</keyword>
<reference evidence="3 4" key="1">
    <citation type="submission" date="2019-01" db="EMBL/GenBank/DDBJ databases">
        <title>Filimonas sp. strain TTM-71.</title>
        <authorList>
            <person name="Chen W.-M."/>
        </authorList>
    </citation>
    <scope>NUCLEOTIDE SEQUENCE [LARGE SCALE GENOMIC DNA]</scope>
    <source>
        <strain evidence="3 4">TTM-71</strain>
    </source>
</reference>
<protein>
    <recommendedName>
        <fullName evidence="5">PEGA domain-containing protein</fullName>
    </recommendedName>
</protein>
<evidence type="ECO:0000256" key="2">
    <source>
        <dbReference type="SAM" id="SignalP"/>
    </source>
</evidence>
<evidence type="ECO:0000256" key="1">
    <source>
        <dbReference type="SAM" id="Phobius"/>
    </source>
</evidence>
<feature type="chain" id="PRO_5020197425" description="PEGA domain-containing protein" evidence="2">
    <location>
        <begin position="22"/>
        <end position="166"/>
    </location>
</feature>
<accession>A0A4Q1DCJ9</accession>
<feature type="signal peptide" evidence="2">
    <location>
        <begin position="1"/>
        <end position="21"/>
    </location>
</feature>
<comment type="caution">
    <text evidence="3">The sequence shown here is derived from an EMBL/GenBank/DDBJ whole genome shotgun (WGS) entry which is preliminary data.</text>
</comment>
<gene>
    <name evidence="3" type="ORF">ESB13_10440</name>
</gene>
<evidence type="ECO:0000313" key="4">
    <source>
        <dbReference type="Proteomes" id="UP000290545"/>
    </source>
</evidence>
<evidence type="ECO:0008006" key="5">
    <source>
        <dbReference type="Google" id="ProtNLM"/>
    </source>
</evidence>
<name>A0A4Q1DCJ9_9BACT</name>
<feature type="transmembrane region" description="Helical" evidence="1">
    <location>
        <begin position="97"/>
        <end position="114"/>
    </location>
</feature>
<dbReference type="Proteomes" id="UP000290545">
    <property type="component" value="Unassembled WGS sequence"/>
</dbReference>